<keyword evidence="3 6" id="KW-0812">Transmembrane</keyword>
<dbReference type="InterPro" id="IPR051542">
    <property type="entry name" value="Hydrogenase_cytochrome"/>
</dbReference>
<dbReference type="GO" id="GO:0009055">
    <property type="term" value="F:electron transfer activity"/>
    <property type="evidence" value="ECO:0007669"/>
    <property type="project" value="InterPro"/>
</dbReference>
<evidence type="ECO:0000256" key="5">
    <source>
        <dbReference type="ARBA" id="ARBA00023136"/>
    </source>
</evidence>
<reference evidence="8" key="2">
    <citation type="journal article" date="2021" name="PeerJ">
        <title>Extensive microbial diversity within the chicken gut microbiome revealed by metagenomics and culture.</title>
        <authorList>
            <person name="Gilroy R."/>
            <person name="Ravi A."/>
            <person name="Getino M."/>
            <person name="Pursley I."/>
            <person name="Horton D.L."/>
            <person name="Alikhan N.F."/>
            <person name="Baker D."/>
            <person name="Gharbi K."/>
            <person name="Hall N."/>
            <person name="Watson M."/>
            <person name="Adriaenssens E.M."/>
            <person name="Foster-Nyarko E."/>
            <person name="Jarju S."/>
            <person name="Secka A."/>
            <person name="Antonio M."/>
            <person name="Oren A."/>
            <person name="Chaudhuri R.R."/>
            <person name="La Ragione R."/>
            <person name="Hildebrand F."/>
            <person name="Pallen M.J."/>
        </authorList>
    </citation>
    <scope>NUCLEOTIDE SEQUENCE</scope>
    <source>
        <strain evidence="8">7463</strain>
    </source>
</reference>
<dbReference type="SUPFAM" id="SSF81342">
    <property type="entry name" value="Transmembrane di-heme cytochromes"/>
    <property type="match status" value="1"/>
</dbReference>
<evidence type="ECO:0000313" key="9">
    <source>
        <dbReference type="Proteomes" id="UP000824083"/>
    </source>
</evidence>
<name>A0A9D1LEI9_9BURK</name>
<sequence>MAERILRFHPADKIFHAINAVTWFALLFTGAAVYFCNLSDETANNLMIWHIWIAVVYTFNLIGYLVFAPHRFAATLNALLTWDMDTIKWFRNFGGYPRRFFKIPFGPEEVPPQGRYNGGQKMSYLIFFFMMYGLAVTGWMLFYFAPAIPKGAFWWMYIFHVWGSIICSLMVVCAHIPLALLSWEHFKGIWGPGEGTISYEAAEHHSPKWLEKDVIRTNLEK</sequence>
<evidence type="ECO:0000256" key="6">
    <source>
        <dbReference type="SAM" id="Phobius"/>
    </source>
</evidence>
<dbReference type="PANTHER" id="PTHR30485">
    <property type="entry name" value="NI/FE-HYDROGENASE 1 B-TYPE CYTOCHROME SUBUNIT"/>
    <property type="match status" value="1"/>
</dbReference>
<dbReference type="AlphaFoldDB" id="A0A9D1LEI9"/>
<accession>A0A9D1LEI9</accession>
<gene>
    <name evidence="8" type="ORF">IAC56_05485</name>
</gene>
<dbReference type="GO" id="GO:0005886">
    <property type="term" value="C:plasma membrane"/>
    <property type="evidence" value="ECO:0007669"/>
    <property type="project" value="UniProtKB-SubCell"/>
</dbReference>
<comment type="caution">
    <text evidence="8">The sequence shown here is derived from an EMBL/GenBank/DDBJ whole genome shotgun (WGS) entry which is preliminary data.</text>
</comment>
<feature type="transmembrane region" description="Helical" evidence="6">
    <location>
        <begin position="157"/>
        <end position="181"/>
    </location>
</feature>
<dbReference type="InterPro" id="IPR016174">
    <property type="entry name" value="Di-haem_cyt_TM"/>
</dbReference>
<reference evidence="8" key="1">
    <citation type="submission" date="2020-10" db="EMBL/GenBank/DDBJ databases">
        <authorList>
            <person name="Gilroy R."/>
        </authorList>
    </citation>
    <scope>NUCLEOTIDE SEQUENCE</scope>
    <source>
        <strain evidence="8">7463</strain>
    </source>
</reference>
<feature type="transmembrane region" description="Helical" evidence="6">
    <location>
        <begin position="14"/>
        <end position="35"/>
    </location>
</feature>
<evidence type="ECO:0000256" key="3">
    <source>
        <dbReference type="ARBA" id="ARBA00022692"/>
    </source>
</evidence>
<dbReference type="PANTHER" id="PTHR30485:SF0">
    <property type="entry name" value="NI_FE-HYDROGENASE 1 B-TYPE CYTOCHROME SUBUNIT-RELATED"/>
    <property type="match status" value="1"/>
</dbReference>
<evidence type="ECO:0000256" key="4">
    <source>
        <dbReference type="ARBA" id="ARBA00022989"/>
    </source>
</evidence>
<dbReference type="GO" id="GO:0022904">
    <property type="term" value="P:respiratory electron transport chain"/>
    <property type="evidence" value="ECO:0007669"/>
    <property type="project" value="InterPro"/>
</dbReference>
<proteinExistence type="predicted"/>
<feature type="transmembrane region" description="Helical" evidence="6">
    <location>
        <begin position="124"/>
        <end position="145"/>
    </location>
</feature>
<dbReference type="EMBL" id="DVMY01000085">
    <property type="protein sequence ID" value="HIU37708.1"/>
    <property type="molecule type" value="Genomic_DNA"/>
</dbReference>
<keyword evidence="2" id="KW-1003">Cell membrane</keyword>
<feature type="transmembrane region" description="Helical" evidence="6">
    <location>
        <begin position="47"/>
        <end position="67"/>
    </location>
</feature>
<keyword evidence="4 6" id="KW-1133">Transmembrane helix</keyword>
<feature type="domain" description="Cytochrome b561 bacterial/Ni-hydrogenase" evidence="7">
    <location>
        <begin position="11"/>
        <end position="183"/>
    </location>
</feature>
<evidence type="ECO:0000256" key="1">
    <source>
        <dbReference type="ARBA" id="ARBA00004651"/>
    </source>
</evidence>
<organism evidence="8 9">
    <name type="scientific">Candidatus Aphodousia faecigallinarum</name>
    <dbReference type="NCBI Taxonomy" id="2840677"/>
    <lineage>
        <taxon>Bacteria</taxon>
        <taxon>Pseudomonadati</taxon>
        <taxon>Pseudomonadota</taxon>
        <taxon>Betaproteobacteria</taxon>
        <taxon>Burkholderiales</taxon>
        <taxon>Sutterellaceae</taxon>
        <taxon>Sutterellaceae incertae sedis</taxon>
        <taxon>Candidatus Aphodousia</taxon>
    </lineage>
</organism>
<protein>
    <submittedName>
        <fullName evidence="8">Cytochrome b/b6 domain-containing protein</fullName>
    </submittedName>
</protein>
<evidence type="ECO:0000259" key="7">
    <source>
        <dbReference type="Pfam" id="PF01292"/>
    </source>
</evidence>
<dbReference type="Pfam" id="PF01292">
    <property type="entry name" value="Ni_hydr_CYTB"/>
    <property type="match status" value="1"/>
</dbReference>
<dbReference type="InterPro" id="IPR011577">
    <property type="entry name" value="Cyt_b561_bac/Ni-Hgenase"/>
</dbReference>
<evidence type="ECO:0000313" key="8">
    <source>
        <dbReference type="EMBL" id="HIU37708.1"/>
    </source>
</evidence>
<dbReference type="Gene3D" id="1.20.950.20">
    <property type="entry name" value="Transmembrane di-heme cytochromes, Chain C"/>
    <property type="match status" value="1"/>
</dbReference>
<dbReference type="Proteomes" id="UP000824083">
    <property type="component" value="Unassembled WGS sequence"/>
</dbReference>
<comment type="subcellular location">
    <subcellularLocation>
        <location evidence="1">Cell membrane</location>
        <topology evidence="1">Multi-pass membrane protein</topology>
    </subcellularLocation>
</comment>
<keyword evidence="5 6" id="KW-0472">Membrane</keyword>
<dbReference type="GO" id="GO:0020037">
    <property type="term" value="F:heme binding"/>
    <property type="evidence" value="ECO:0007669"/>
    <property type="project" value="TreeGrafter"/>
</dbReference>
<evidence type="ECO:0000256" key="2">
    <source>
        <dbReference type="ARBA" id="ARBA00022475"/>
    </source>
</evidence>